<protein>
    <submittedName>
        <fullName evidence="1">Uncharacterized protein</fullName>
    </submittedName>
</protein>
<sequence length="274" mass="32279">MSDSNTSLDFSNQENLLQDKVHPVEDRQKKNELFKDFLSDVLRETLCSPEIENISNCSFKIQEVNITEEFESLVDSNSGSGKINSEDKVYSSMLNGERFFLFTDKRSDNLGLIRHDPQYYFTTVFAVNFEKAFIRVSCRQNQDSGKMILSNKKLTSFIGQNSIDLKTDDMKQMGYFAKFEIRSFATVYTSLFQIWISGKLMEQINLEPLQMEVLRLRDYPDFENMTPEELEQFKKEYEWFQKASAERIAEIEKKALKRLRNRRRGLSLRDYIEK</sequence>
<gene>
    <name evidence="1" type="ORF">SAMN02745149_00319</name>
</gene>
<name>A0A1T4JIB6_TREPO</name>
<dbReference type="AlphaFoldDB" id="A0A1T4JIB6"/>
<dbReference type="RefSeq" id="WP_078932229.1">
    <property type="nucleotide sequence ID" value="NZ_FUWG01000002.1"/>
</dbReference>
<keyword evidence="2" id="KW-1185">Reference proteome</keyword>
<dbReference type="InterPro" id="IPR036388">
    <property type="entry name" value="WH-like_DNA-bd_sf"/>
</dbReference>
<dbReference type="GeneID" id="78315641"/>
<dbReference type="EMBL" id="FUWG01000002">
    <property type="protein sequence ID" value="SJZ29883.1"/>
    <property type="molecule type" value="Genomic_DNA"/>
</dbReference>
<accession>A0A1T4JIB6</accession>
<dbReference type="Proteomes" id="UP000190423">
    <property type="component" value="Unassembled WGS sequence"/>
</dbReference>
<organism evidence="1 2">
    <name type="scientific">Treponema porcinum</name>
    <dbReference type="NCBI Taxonomy" id="261392"/>
    <lineage>
        <taxon>Bacteria</taxon>
        <taxon>Pseudomonadati</taxon>
        <taxon>Spirochaetota</taxon>
        <taxon>Spirochaetia</taxon>
        <taxon>Spirochaetales</taxon>
        <taxon>Treponemataceae</taxon>
        <taxon>Treponema</taxon>
    </lineage>
</organism>
<dbReference type="STRING" id="261392.SAMN02745149_00319"/>
<evidence type="ECO:0000313" key="2">
    <source>
        <dbReference type="Proteomes" id="UP000190423"/>
    </source>
</evidence>
<evidence type="ECO:0000313" key="1">
    <source>
        <dbReference type="EMBL" id="SJZ29883.1"/>
    </source>
</evidence>
<proteinExistence type="predicted"/>
<dbReference type="Gene3D" id="1.10.10.10">
    <property type="entry name" value="Winged helix-like DNA-binding domain superfamily/Winged helix DNA-binding domain"/>
    <property type="match status" value="1"/>
</dbReference>
<reference evidence="1 2" key="1">
    <citation type="submission" date="2017-02" db="EMBL/GenBank/DDBJ databases">
        <authorList>
            <person name="Peterson S.W."/>
        </authorList>
    </citation>
    <scope>NUCLEOTIDE SEQUENCE [LARGE SCALE GENOMIC DNA]</scope>
    <source>
        <strain evidence="1 2">ATCC BAA-908</strain>
    </source>
</reference>